<dbReference type="Proteomes" id="UP000006310">
    <property type="component" value="Chromosome 3"/>
</dbReference>
<dbReference type="EMBL" id="HE978316">
    <property type="protein sequence ID" value="CCK69458.1"/>
    <property type="molecule type" value="Genomic_DNA"/>
</dbReference>
<reference evidence="5" key="2">
    <citation type="submission" date="2012-08" db="EMBL/GenBank/DDBJ databases">
        <title>Genome sequence of Kazachstania naganishii.</title>
        <authorList>
            <person name="Gordon J.L."/>
            <person name="Armisen D."/>
            <person name="Proux-Wera E."/>
            <person name="OhEigeartaigh S.S."/>
            <person name="Byrne K.P."/>
            <person name="Wolfe K.H."/>
        </authorList>
    </citation>
    <scope>NUCLEOTIDE SEQUENCE [LARGE SCALE GENOMIC DNA]</scope>
    <source>
        <strain evidence="5">ATCC MYA-139 / BCRC 22969 / CBS 8797 / CCRC 22969 / KCTC 17520 / NBRC 10181 / NCYC 3082</strain>
    </source>
</reference>
<dbReference type="AlphaFoldDB" id="J7RIX3"/>
<dbReference type="STRING" id="1071383.J7RIX3"/>
<dbReference type="InterPro" id="IPR033647">
    <property type="entry name" value="Aar2_N"/>
</dbReference>
<dbReference type="InterPro" id="IPR033648">
    <property type="entry name" value="AAR2_C"/>
</dbReference>
<proteinExistence type="inferred from homology"/>
<dbReference type="PANTHER" id="PTHR12689:SF4">
    <property type="entry name" value="PROTEIN AAR2 HOMOLOG"/>
    <property type="match status" value="1"/>
</dbReference>
<dbReference type="HOGENOM" id="CLU_858447_0_0_1"/>
<evidence type="ECO:0008006" key="6">
    <source>
        <dbReference type="Google" id="ProtNLM"/>
    </source>
</evidence>
<dbReference type="OMA" id="GSSLQWH"/>
<dbReference type="PANTHER" id="PTHR12689">
    <property type="entry name" value="A1 CISTRON SPLICING FACTOR AAR2-RELATED"/>
    <property type="match status" value="1"/>
</dbReference>
<accession>J7RIX3</accession>
<feature type="domain" description="AAR2 C-terminal" evidence="2">
    <location>
        <begin position="173"/>
        <end position="287"/>
    </location>
</feature>
<evidence type="ECO:0000313" key="4">
    <source>
        <dbReference type="EMBL" id="CCK69458.1"/>
    </source>
</evidence>
<sequence>MSRIVIPQISHDTVIGIDQFSFSVKKGHPFCGIVNIPAGTHVIHFQNDGEGSSLRYGYWFRDGDYCFTYDDDDTLVMSEELDTAKFESNVAQFGKVAGGVIEYPKIDEEAKWYSLSKFILWDQISQFAPPSKYHNIIPVDSSFTTLEEHDIVSKTLDHSQDREGGNLATTFQYTPIRFKSRDAIRPGHEMTDFRDRTFYLNDVILPRYYRNKMQLYFSELQFSFLNGILFGNYGSSLQWHSLVELVCSSTKLPRENDGIIIQQVDEILACQMDTFPEEYFDVLLNKEMWSDILLGNSTRQGPHLPLTREAVNKKIPRLLDGSDGSVDSDTADVDTNTQLEYYDSETGNDGEYLPPIDSDSDGAVVVESLTYKLLRR</sequence>
<evidence type="ECO:0000256" key="1">
    <source>
        <dbReference type="ARBA" id="ARBA00006281"/>
    </source>
</evidence>
<name>J7RIX3_HUIN7</name>
<dbReference type="Pfam" id="PF05282">
    <property type="entry name" value="AAR2"/>
    <property type="match status" value="1"/>
</dbReference>
<organism evidence="4 5">
    <name type="scientific">Huiozyma naganishii (strain ATCC MYA-139 / BCRC 22969 / CBS 8797 / KCTC 17520 / NBRC 10181 / NCYC 3082 / Yp74L-3)</name>
    <name type="common">Yeast</name>
    <name type="synonym">Kazachstania naganishii</name>
    <dbReference type="NCBI Taxonomy" id="1071383"/>
    <lineage>
        <taxon>Eukaryota</taxon>
        <taxon>Fungi</taxon>
        <taxon>Dikarya</taxon>
        <taxon>Ascomycota</taxon>
        <taxon>Saccharomycotina</taxon>
        <taxon>Saccharomycetes</taxon>
        <taxon>Saccharomycetales</taxon>
        <taxon>Saccharomycetaceae</taxon>
        <taxon>Huiozyma</taxon>
    </lineage>
</organism>
<dbReference type="Gene3D" id="2.60.34.20">
    <property type="match status" value="1"/>
</dbReference>
<protein>
    <recommendedName>
        <fullName evidence="6">A1 cistron-splicing factor AAR2</fullName>
    </recommendedName>
</protein>
<dbReference type="Gene3D" id="1.25.40.550">
    <property type="entry name" value="Aar2, C-terminal domain-like"/>
    <property type="match status" value="1"/>
</dbReference>
<dbReference type="InterPro" id="IPR038516">
    <property type="entry name" value="AAR2_N_sf"/>
</dbReference>
<dbReference type="CDD" id="cd13778">
    <property type="entry name" value="Aar2_C"/>
    <property type="match status" value="1"/>
</dbReference>
<dbReference type="RefSeq" id="XP_022463704.1">
    <property type="nucleotide sequence ID" value="XM_022607071.1"/>
</dbReference>
<dbReference type="InterPro" id="IPR038514">
    <property type="entry name" value="AAR2_C_sf"/>
</dbReference>
<dbReference type="OrthoDB" id="201752at2759"/>
<keyword evidence="5" id="KW-1185">Reference proteome</keyword>
<evidence type="ECO:0000259" key="3">
    <source>
        <dbReference type="Pfam" id="PF20981"/>
    </source>
</evidence>
<comment type="similarity">
    <text evidence="1">Belongs to the AAR2 family.</text>
</comment>
<evidence type="ECO:0000313" key="5">
    <source>
        <dbReference type="Proteomes" id="UP000006310"/>
    </source>
</evidence>
<dbReference type="Pfam" id="PF20981">
    <property type="entry name" value="AAR2_1st"/>
    <property type="match status" value="1"/>
</dbReference>
<dbReference type="eggNOG" id="KOG3937">
    <property type="taxonomic scope" value="Eukaryota"/>
</dbReference>
<dbReference type="GeneID" id="34525138"/>
<dbReference type="CDD" id="cd13777">
    <property type="entry name" value="Aar2_N"/>
    <property type="match status" value="1"/>
</dbReference>
<evidence type="ECO:0000259" key="2">
    <source>
        <dbReference type="Pfam" id="PF05282"/>
    </source>
</evidence>
<reference evidence="4 5" key="1">
    <citation type="journal article" date="2011" name="Proc. Natl. Acad. Sci. U.S.A.">
        <title>Evolutionary erosion of yeast sex chromosomes by mating-type switching accidents.</title>
        <authorList>
            <person name="Gordon J.L."/>
            <person name="Armisen D."/>
            <person name="Proux-Wera E."/>
            <person name="Oheigeartaigh S.S."/>
            <person name="Byrne K.P."/>
            <person name="Wolfe K.H."/>
        </authorList>
    </citation>
    <scope>NUCLEOTIDE SEQUENCE [LARGE SCALE GENOMIC DNA]</scope>
    <source>
        <strain evidence="5">ATCC MYA-139 / BCRC 22969 / CBS 8797 / CCRC 22969 / KCTC 17520 / NBRC 10181 / NCYC 3082</strain>
    </source>
</reference>
<gene>
    <name evidence="4" type="primary">KNAG0C03540</name>
    <name evidence="4" type="ordered locus">KNAG_0C03540</name>
</gene>
<dbReference type="KEGG" id="kng:KNAG_0C03540"/>
<dbReference type="InterPro" id="IPR007946">
    <property type="entry name" value="AAR2"/>
</dbReference>
<dbReference type="GO" id="GO:0000244">
    <property type="term" value="P:spliceosomal tri-snRNP complex assembly"/>
    <property type="evidence" value="ECO:0007669"/>
    <property type="project" value="EnsemblFungi"/>
</dbReference>
<feature type="domain" description="AAR2 N-terminal" evidence="3">
    <location>
        <begin position="4"/>
        <end position="127"/>
    </location>
</feature>
<dbReference type="GO" id="GO:0005682">
    <property type="term" value="C:U5 snRNP"/>
    <property type="evidence" value="ECO:0007669"/>
    <property type="project" value="EnsemblFungi"/>
</dbReference>